<evidence type="ECO:0000313" key="2">
    <source>
        <dbReference type="EMBL" id="EDM27032.1"/>
    </source>
</evidence>
<dbReference type="AlphaFoldDB" id="A6DMZ6"/>
<reference evidence="2 3" key="1">
    <citation type="journal article" date="2010" name="J. Bacteriol.">
        <title>Genome sequence of Lentisphaera araneosa HTCC2155T, the type species of the order Lentisphaerales in the phylum Lentisphaerae.</title>
        <authorList>
            <person name="Thrash J.C."/>
            <person name="Cho J.C."/>
            <person name="Vergin K.L."/>
            <person name="Morris R.M."/>
            <person name="Giovannoni S.J."/>
        </authorList>
    </citation>
    <scope>NUCLEOTIDE SEQUENCE [LARGE SCALE GENOMIC DNA]</scope>
    <source>
        <strain evidence="2 3">HTCC2155</strain>
    </source>
</reference>
<dbReference type="Proteomes" id="UP000004947">
    <property type="component" value="Unassembled WGS sequence"/>
</dbReference>
<keyword evidence="1" id="KW-0732">Signal</keyword>
<feature type="chain" id="PRO_5002694164" description="DUF1552 domain-containing protein" evidence="1">
    <location>
        <begin position="24"/>
        <end position="413"/>
    </location>
</feature>
<gene>
    <name evidence="2" type="ORF">LNTAR_07304</name>
</gene>
<dbReference type="STRING" id="313628.LNTAR_07304"/>
<evidence type="ECO:0000256" key="1">
    <source>
        <dbReference type="SAM" id="SignalP"/>
    </source>
</evidence>
<feature type="signal peptide" evidence="1">
    <location>
        <begin position="1"/>
        <end position="23"/>
    </location>
</feature>
<accession>A6DMZ6</accession>
<dbReference type="OrthoDB" id="9146593at2"/>
<evidence type="ECO:0000313" key="3">
    <source>
        <dbReference type="Proteomes" id="UP000004947"/>
    </source>
</evidence>
<name>A6DMZ6_9BACT</name>
<keyword evidence="3" id="KW-1185">Reference proteome</keyword>
<organism evidence="2 3">
    <name type="scientific">Lentisphaera araneosa HTCC2155</name>
    <dbReference type="NCBI Taxonomy" id="313628"/>
    <lineage>
        <taxon>Bacteria</taxon>
        <taxon>Pseudomonadati</taxon>
        <taxon>Lentisphaerota</taxon>
        <taxon>Lentisphaeria</taxon>
        <taxon>Lentisphaerales</taxon>
        <taxon>Lentisphaeraceae</taxon>
        <taxon>Lentisphaera</taxon>
    </lineage>
</organism>
<dbReference type="Pfam" id="PF07586">
    <property type="entry name" value="HXXSHH"/>
    <property type="match status" value="1"/>
</dbReference>
<dbReference type="eggNOG" id="COG2960">
    <property type="taxonomic scope" value="Bacteria"/>
</dbReference>
<protein>
    <recommendedName>
        <fullName evidence="4">DUF1552 domain-containing protein</fullName>
    </recommendedName>
</protein>
<sequence length="413" mass="46280">MNRRVILKSLSASILLPSLEAFSSPKSANNDIKRALWFYLPNGVNPYKWFPSTVGDYEFTPSLSPLKNHKKDVAVLSGLDRIHATGTDVHAQSGCCWLTSSAHHERTDGAYPLNTTLDHVIASSLPRATPFPTLAVNCNEDPNVRETKHFDTVSWYGPGYSAANYKSPLGLFNTLFRSKANIDSSILDLIMSDAKSLKSKVSGHDGEKLDEYFTSVRELEQESLLLAQKQQELSKVTFPDDEMEPVKRSEYMRLMGKLTVMALKLDLTRNVTFMAGPERWSSPLFFDGEFDKKVVHHSLTHKEDQQDNVAKIDRFYVQQFSYILDELKKSKDHQGKSLFDSTTSVMGSGLGYGFDHRYDRLAVVVAGKNVKGNGQHTAFSKGTPLSNLWLNMAQHMGVKKDRYADSTGSLQIL</sequence>
<dbReference type="EMBL" id="ABCK01000012">
    <property type="protein sequence ID" value="EDM27032.1"/>
    <property type="molecule type" value="Genomic_DNA"/>
</dbReference>
<dbReference type="InterPro" id="IPR011447">
    <property type="entry name" value="DUF1552"/>
</dbReference>
<dbReference type="RefSeq" id="WP_007279239.1">
    <property type="nucleotide sequence ID" value="NZ_ABCK01000012.1"/>
</dbReference>
<evidence type="ECO:0008006" key="4">
    <source>
        <dbReference type="Google" id="ProtNLM"/>
    </source>
</evidence>
<comment type="caution">
    <text evidence="2">The sequence shown here is derived from an EMBL/GenBank/DDBJ whole genome shotgun (WGS) entry which is preliminary data.</text>
</comment>
<proteinExistence type="predicted"/>